<dbReference type="Gene3D" id="3.40.1190.20">
    <property type="match status" value="1"/>
</dbReference>
<dbReference type="PANTHER" id="PTHR43085:SF41">
    <property type="entry name" value="FRUCTOSELYSINE 6-KINASE"/>
    <property type="match status" value="1"/>
</dbReference>
<organism evidence="5 6">
    <name type="scientific">Anaerosacchariphilus polymeriproducens</name>
    <dbReference type="NCBI Taxonomy" id="1812858"/>
    <lineage>
        <taxon>Bacteria</taxon>
        <taxon>Bacillati</taxon>
        <taxon>Bacillota</taxon>
        <taxon>Clostridia</taxon>
        <taxon>Lachnospirales</taxon>
        <taxon>Lachnospiraceae</taxon>
        <taxon>Anaerosacchariphilus</taxon>
    </lineage>
</organism>
<dbReference type="AlphaFoldDB" id="A0A371AWT8"/>
<evidence type="ECO:0000259" key="4">
    <source>
        <dbReference type="Pfam" id="PF00294"/>
    </source>
</evidence>
<keyword evidence="2" id="KW-0808">Transferase</keyword>
<gene>
    <name evidence="5" type="ORF">DWV06_07065</name>
</gene>
<dbReference type="RefSeq" id="WP_115481478.1">
    <property type="nucleotide sequence ID" value="NZ_QRCT01000016.1"/>
</dbReference>
<accession>A0A371AWT8</accession>
<evidence type="ECO:0000313" key="5">
    <source>
        <dbReference type="EMBL" id="RDU24045.1"/>
    </source>
</evidence>
<evidence type="ECO:0000256" key="2">
    <source>
        <dbReference type="ARBA" id="ARBA00022679"/>
    </source>
</evidence>
<dbReference type="InterPro" id="IPR029056">
    <property type="entry name" value="Ribokinase-like"/>
</dbReference>
<dbReference type="Pfam" id="PF00294">
    <property type="entry name" value="PfkB"/>
    <property type="match status" value="1"/>
</dbReference>
<dbReference type="SUPFAM" id="SSF53613">
    <property type="entry name" value="Ribokinase-like"/>
    <property type="match status" value="1"/>
</dbReference>
<evidence type="ECO:0000256" key="3">
    <source>
        <dbReference type="ARBA" id="ARBA00022777"/>
    </source>
</evidence>
<evidence type="ECO:0000256" key="1">
    <source>
        <dbReference type="ARBA" id="ARBA00010688"/>
    </source>
</evidence>
<sequence>MEKYDVAVLGFGDNVVDKYEHIKTMYPGGNCVNFAVYAKRFGTKRSAYMGYFGNDAEAEHVIDTLRKEEIETVKCKQLEGENGCARATLVDGDRVFLGSNEGGIRGETPFILDQFDIEYMKQFDIVHSGNYCFTEKELKKIKKAGIYISFDFSDDSEEEYYKQVSKDVDFAFCSFEGTDEEVKEHLKKIISYGPKLATASRGAKGCILYDGREFFEQPAVPLSQVVDTMGAGDSLITAFLVGYIARLKNNADSKIAIRESLKEAAEFAASICGIEGAFGYGKLYE</sequence>
<dbReference type="OrthoDB" id="9775849at2"/>
<dbReference type="GO" id="GO:0016301">
    <property type="term" value="F:kinase activity"/>
    <property type="evidence" value="ECO:0007669"/>
    <property type="project" value="UniProtKB-KW"/>
</dbReference>
<protein>
    <submittedName>
        <fullName evidence="5">Carbohydrate kinase</fullName>
    </submittedName>
</protein>
<dbReference type="InterPro" id="IPR050306">
    <property type="entry name" value="PfkB_Carbo_kinase"/>
</dbReference>
<evidence type="ECO:0000313" key="6">
    <source>
        <dbReference type="Proteomes" id="UP000255036"/>
    </source>
</evidence>
<dbReference type="Proteomes" id="UP000255036">
    <property type="component" value="Unassembled WGS sequence"/>
</dbReference>
<keyword evidence="6" id="KW-1185">Reference proteome</keyword>
<proteinExistence type="inferred from homology"/>
<reference evidence="5 6" key="1">
    <citation type="submission" date="2018-07" db="EMBL/GenBank/DDBJ databases">
        <title>Anaerosacharophilus polymeroproducens gen. nov. sp. nov., an anaerobic bacterium isolated from salt field.</title>
        <authorList>
            <person name="Kim W."/>
            <person name="Yang S.-H."/>
            <person name="Oh J."/>
            <person name="Lee J.-H."/>
            <person name="Kwon K.K."/>
        </authorList>
    </citation>
    <scope>NUCLEOTIDE SEQUENCE [LARGE SCALE GENOMIC DNA]</scope>
    <source>
        <strain evidence="5 6">MCWD5</strain>
    </source>
</reference>
<keyword evidence="3 5" id="KW-0418">Kinase</keyword>
<dbReference type="InterPro" id="IPR011611">
    <property type="entry name" value="PfkB_dom"/>
</dbReference>
<feature type="domain" description="Carbohydrate kinase PfkB" evidence="4">
    <location>
        <begin position="24"/>
        <end position="269"/>
    </location>
</feature>
<comment type="caution">
    <text evidence="5">The sequence shown here is derived from an EMBL/GenBank/DDBJ whole genome shotgun (WGS) entry which is preliminary data.</text>
</comment>
<dbReference type="PANTHER" id="PTHR43085">
    <property type="entry name" value="HEXOKINASE FAMILY MEMBER"/>
    <property type="match status" value="1"/>
</dbReference>
<dbReference type="EMBL" id="QRCT01000016">
    <property type="protein sequence ID" value="RDU24045.1"/>
    <property type="molecule type" value="Genomic_DNA"/>
</dbReference>
<name>A0A371AWT8_9FIRM</name>
<comment type="similarity">
    <text evidence="1">Belongs to the carbohydrate kinase PfkB family.</text>
</comment>